<keyword evidence="6 7" id="KW-0472">Membrane</keyword>
<dbReference type="EMBL" id="AP024110">
    <property type="protein sequence ID" value="BCM24230.1"/>
    <property type="molecule type" value="Genomic_DNA"/>
</dbReference>
<dbReference type="PANTHER" id="PTHR30576">
    <property type="entry name" value="COLANIC BIOSYNTHESIS UDP-GLUCOSE LIPID CARRIER TRANSFERASE"/>
    <property type="match status" value="1"/>
</dbReference>
<dbReference type="InterPro" id="IPR017475">
    <property type="entry name" value="EPS_sugar_tfrase"/>
</dbReference>
<dbReference type="Pfam" id="PF02397">
    <property type="entry name" value="Bac_transf"/>
    <property type="match status" value="1"/>
</dbReference>
<protein>
    <submittedName>
        <fullName evidence="9">Undecaprenyl-phosphate glucose phosphotransferase</fullName>
    </submittedName>
</protein>
<dbReference type="Proteomes" id="UP000826722">
    <property type="component" value="Chromosome"/>
</dbReference>
<feature type="transmembrane region" description="Helical" evidence="7">
    <location>
        <begin position="12"/>
        <end position="32"/>
    </location>
</feature>
<feature type="transmembrane region" description="Helical" evidence="7">
    <location>
        <begin position="272"/>
        <end position="293"/>
    </location>
</feature>
<dbReference type="NCBIfam" id="TIGR03023">
    <property type="entry name" value="WcaJ_sugtrans"/>
    <property type="match status" value="1"/>
</dbReference>
<comment type="similarity">
    <text evidence="2">Belongs to the bacterial sugar transferase family.</text>
</comment>
<dbReference type="GO" id="GO:0016020">
    <property type="term" value="C:membrane"/>
    <property type="evidence" value="ECO:0007669"/>
    <property type="project" value="UniProtKB-SubCell"/>
</dbReference>
<keyword evidence="4 7" id="KW-0812">Transmembrane</keyword>
<dbReference type="KEGG" id="mpau:ZMTM_04890"/>
<dbReference type="InterPro" id="IPR003362">
    <property type="entry name" value="Bact_transf"/>
</dbReference>
<sequence length="458" mass="51320">MGISIARDNILFIIEAFLQPVTIVLALWGLYYHFYGELTPLCLTLSLILFLLNFPAHSNIHDPDLESISNVLISWFSIAGFILVFGWFTEYIGLFSVKAIVCWLLVTPVFQLFAILLLRLAAPIIIKLQGPAKRSVIVGINEQGLALAASIAKDQYSTTKLIGFFEDRELDRVPKLPSNTSHLGAISSVASYVKENRIDSIYLCLPVADQSRMVKLLNKLKDTTVSVYFVPDIFQTELIQGSIGEMNGIPLVALIETPFTGFNGMIKRVADILFSLVTLILISPVLACIAIAIKSTSPGPVIFKQRRYGLYGDEITVYKFRSMTVCEDGTEVKQATKTDSRITPLGAFLRKTSLDELPQFINVLQGRMSIVGPRPHAVVHNEMYRKMITGYMIRHKVKPGITGWAQVNGLRGETETLDKMKERIDYDIDYLRNWSPKLDMYIVVKTILVVLKKESGAY</sequence>
<feature type="transmembrane region" description="Helical" evidence="7">
    <location>
        <begin position="38"/>
        <end position="56"/>
    </location>
</feature>
<dbReference type="AlphaFoldDB" id="A0A8D5FYT2"/>
<reference evidence="9" key="1">
    <citation type="journal article" date="2021" name="Arch. Microbiol.">
        <title>Methyloradius palustris gen. nov., sp. nov., a methanol-oxidizing bacterium isolated from snow.</title>
        <authorList>
            <person name="Miyadera T."/>
            <person name="Kojima H."/>
            <person name="Fukui M."/>
        </authorList>
    </citation>
    <scope>NUCLEOTIDE SEQUENCE</scope>
    <source>
        <strain evidence="9">Zm11</strain>
    </source>
</reference>
<comment type="subcellular location">
    <subcellularLocation>
        <location evidence="1">Membrane</location>
        <topology evidence="1">Multi-pass membrane protein</topology>
    </subcellularLocation>
</comment>
<evidence type="ECO:0000256" key="1">
    <source>
        <dbReference type="ARBA" id="ARBA00004141"/>
    </source>
</evidence>
<evidence type="ECO:0000256" key="5">
    <source>
        <dbReference type="ARBA" id="ARBA00022989"/>
    </source>
</evidence>
<evidence type="ECO:0000259" key="8">
    <source>
        <dbReference type="Pfam" id="PF02397"/>
    </source>
</evidence>
<evidence type="ECO:0000256" key="4">
    <source>
        <dbReference type="ARBA" id="ARBA00022692"/>
    </source>
</evidence>
<gene>
    <name evidence="9" type="ORF">ZMTM_04890</name>
</gene>
<evidence type="ECO:0000256" key="3">
    <source>
        <dbReference type="ARBA" id="ARBA00022679"/>
    </source>
</evidence>
<name>A0A8D5FYT2_9PROT</name>
<accession>A0A8D5FYT2</accession>
<evidence type="ECO:0000256" key="2">
    <source>
        <dbReference type="ARBA" id="ARBA00006464"/>
    </source>
</evidence>
<evidence type="ECO:0000256" key="6">
    <source>
        <dbReference type="ARBA" id="ARBA00023136"/>
    </source>
</evidence>
<feature type="transmembrane region" description="Helical" evidence="7">
    <location>
        <begin position="68"/>
        <end position="88"/>
    </location>
</feature>
<dbReference type="NCBIfam" id="TIGR03025">
    <property type="entry name" value="EPS_sugtrans"/>
    <property type="match status" value="1"/>
</dbReference>
<proteinExistence type="inferred from homology"/>
<dbReference type="GO" id="GO:0009242">
    <property type="term" value="P:colanic acid biosynthetic process"/>
    <property type="evidence" value="ECO:0007669"/>
    <property type="project" value="TreeGrafter"/>
</dbReference>
<keyword evidence="3" id="KW-0808">Transferase</keyword>
<evidence type="ECO:0000313" key="9">
    <source>
        <dbReference type="EMBL" id="BCM24230.1"/>
    </source>
</evidence>
<keyword evidence="10" id="KW-1185">Reference proteome</keyword>
<evidence type="ECO:0000256" key="7">
    <source>
        <dbReference type="SAM" id="Phobius"/>
    </source>
</evidence>
<dbReference type="Pfam" id="PF13727">
    <property type="entry name" value="CoA_binding_3"/>
    <property type="match status" value="1"/>
</dbReference>
<evidence type="ECO:0000313" key="10">
    <source>
        <dbReference type="Proteomes" id="UP000826722"/>
    </source>
</evidence>
<feature type="transmembrane region" description="Helical" evidence="7">
    <location>
        <begin position="94"/>
        <end position="118"/>
    </location>
</feature>
<dbReference type="PANTHER" id="PTHR30576:SF21">
    <property type="entry name" value="UDP-GLUCOSE:UNDECAPRENYL-PHOSPHATE GLUCOSE-1-PHOSPHATE TRANSFERASE"/>
    <property type="match status" value="1"/>
</dbReference>
<dbReference type="InterPro" id="IPR017473">
    <property type="entry name" value="Undecaprenyl-P_gluc_Ptfrase"/>
</dbReference>
<dbReference type="GO" id="GO:0089702">
    <property type="term" value="F:undecaprenyl-phosphate glucose phosphotransferase activity"/>
    <property type="evidence" value="ECO:0007669"/>
    <property type="project" value="TreeGrafter"/>
</dbReference>
<organism evidence="9 10">
    <name type="scientific">Methyloradius palustris</name>
    <dbReference type="NCBI Taxonomy" id="2778876"/>
    <lineage>
        <taxon>Bacteria</taxon>
        <taxon>Pseudomonadati</taxon>
        <taxon>Pseudomonadota</taxon>
        <taxon>Betaproteobacteria</taxon>
        <taxon>Nitrosomonadales</taxon>
        <taxon>Methylophilaceae</taxon>
        <taxon>Methyloradius</taxon>
    </lineage>
</organism>
<keyword evidence="5 7" id="KW-1133">Transmembrane helix</keyword>
<dbReference type="Gene3D" id="3.40.50.720">
    <property type="entry name" value="NAD(P)-binding Rossmann-like Domain"/>
    <property type="match status" value="1"/>
</dbReference>
<feature type="domain" description="Bacterial sugar transferase" evidence="8">
    <location>
        <begin position="267"/>
        <end position="452"/>
    </location>
</feature>